<dbReference type="InterPro" id="IPR002491">
    <property type="entry name" value="ABC_transptr_periplasmic_BD"/>
</dbReference>
<reference evidence="6 7" key="1">
    <citation type="submission" date="2020-08" db="EMBL/GenBank/DDBJ databases">
        <title>Genomic Encyclopedia of Type Strains, Phase IV (KMG-IV): sequencing the most valuable type-strain genomes for metagenomic binning, comparative biology and taxonomic classification.</title>
        <authorList>
            <person name="Goeker M."/>
        </authorList>
    </citation>
    <scope>NUCLEOTIDE SEQUENCE [LARGE SCALE GENOMIC DNA]</scope>
    <source>
        <strain evidence="6 7">DSM 19163</strain>
    </source>
</reference>
<keyword evidence="7" id="KW-1185">Reference proteome</keyword>
<comment type="caution">
    <text evidence="6">The sequence shown here is derived from an EMBL/GenBank/DDBJ whole genome shotgun (WGS) entry which is preliminary data.</text>
</comment>
<comment type="subcellular location">
    <subcellularLocation>
        <location evidence="1">Cell envelope</location>
    </subcellularLocation>
</comment>
<evidence type="ECO:0000256" key="4">
    <source>
        <dbReference type="ARBA" id="ARBA00022729"/>
    </source>
</evidence>
<dbReference type="SUPFAM" id="SSF53807">
    <property type="entry name" value="Helical backbone' metal receptor"/>
    <property type="match status" value="1"/>
</dbReference>
<gene>
    <name evidence="6" type="ORF">HNQ45_001399</name>
</gene>
<dbReference type="Proteomes" id="UP000579136">
    <property type="component" value="Unassembled WGS sequence"/>
</dbReference>
<comment type="similarity">
    <text evidence="2">Belongs to the bacterial solute-binding protein 8 family.</text>
</comment>
<dbReference type="AlphaFoldDB" id="A0A9Q2CZQ0"/>
<protein>
    <submittedName>
        <fullName evidence="6">Iron complex transport system substrate-binding protein</fullName>
    </submittedName>
</protein>
<dbReference type="Gene3D" id="3.40.50.1980">
    <property type="entry name" value="Nitrogenase molybdenum iron protein domain"/>
    <property type="match status" value="2"/>
</dbReference>
<dbReference type="GO" id="GO:1901678">
    <property type="term" value="P:iron coordination entity transport"/>
    <property type="evidence" value="ECO:0007669"/>
    <property type="project" value="UniProtKB-ARBA"/>
</dbReference>
<keyword evidence="4" id="KW-0732">Signal</keyword>
<evidence type="ECO:0000313" key="7">
    <source>
        <dbReference type="Proteomes" id="UP000579136"/>
    </source>
</evidence>
<evidence type="ECO:0000256" key="1">
    <source>
        <dbReference type="ARBA" id="ARBA00004196"/>
    </source>
</evidence>
<dbReference type="GO" id="GO:0030288">
    <property type="term" value="C:outer membrane-bounded periplasmic space"/>
    <property type="evidence" value="ECO:0007669"/>
    <property type="project" value="TreeGrafter"/>
</dbReference>
<dbReference type="PROSITE" id="PS50983">
    <property type="entry name" value="FE_B12_PBP"/>
    <property type="match status" value="1"/>
</dbReference>
<feature type="domain" description="Fe/B12 periplasmic-binding" evidence="5">
    <location>
        <begin position="48"/>
        <end position="303"/>
    </location>
</feature>
<dbReference type="RefSeq" id="WP_183675122.1">
    <property type="nucleotide sequence ID" value="NZ_CBCRYX010000009.1"/>
</dbReference>
<evidence type="ECO:0000256" key="3">
    <source>
        <dbReference type="ARBA" id="ARBA00022448"/>
    </source>
</evidence>
<sequence>MKKLITTGLLFFTLVGCSTYQEVESDETTRTITTEQAGHLQINKTIKRPILFRAADPLNAELLGVSPAGINSQLEHTDLVKEKLNGEFITPGDTDKVRNLNPDLIVTYAPDEYSSEYGEIAPTIEMRYITSAFSPYKKRIYLTHFYYLGVILNKEEEAKTIADDFLEKIPKLRRELNEQVTDKNAAVILEENNKYYLRPEFTSYGTEAVFDILGFKQPKYIKRILESDDSKVYVDEDYSSAELDYLFVATEDLDNKEKQGQLAKAFNIDDTKIIYIDMYNFRPNDLQSIEYQTKTIIDKLNNK</sequence>
<evidence type="ECO:0000256" key="2">
    <source>
        <dbReference type="ARBA" id="ARBA00008814"/>
    </source>
</evidence>
<keyword evidence="3" id="KW-0813">Transport</keyword>
<name>A0A9Q2CZQ0_9STAP</name>
<evidence type="ECO:0000259" key="5">
    <source>
        <dbReference type="PROSITE" id="PS50983"/>
    </source>
</evidence>
<proteinExistence type="inferred from homology"/>
<evidence type="ECO:0000313" key="6">
    <source>
        <dbReference type="EMBL" id="MBB5176511.1"/>
    </source>
</evidence>
<dbReference type="PROSITE" id="PS51257">
    <property type="entry name" value="PROKAR_LIPOPROTEIN"/>
    <property type="match status" value="1"/>
</dbReference>
<accession>A0A9Q2CZQ0</accession>
<organism evidence="6 7">
    <name type="scientific">Nosocomiicoccus ampullae</name>
    <dbReference type="NCBI Taxonomy" id="489910"/>
    <lineage>
        <taxon>Bacteria</taxon>
        <taxon>Bacillati</taxon>
        <taxon>Bacillota</taxon>
        <taxon>Bacilli</taxon>
        <taxon>Bacillales</taxon>
        <taxon>Staphylococcaceae</taxon>
        <taxon>Nosocomiicoccus</taxon>
    </lineage>
</organism>
<dbReference type="PANTHER" id="PTHR30532:SF29">
    <property type="entry name" value="FE(3+) DICITRATE-BINDING PERIPLASMIC PROTEIN"/>
    <property type="match status" value="1"/>
</dbReference>
<dbReference type="InterPro" id="IPR051313">
    <property type="entry name" value="Bact_iron-sidero_bind"/>
</dbReference>
<dbReference type="EMBL" id="JACHHF010000008">
    <property type="protein sequence ID" value="MBB5176511.1"/>
    <property type="molecule type" value="Genomic_DNA"/>
</dbReference>
<dbReference type="Pfam" id="PF01497">
    <property type="entry name" value="Peripla_BP_2"/>
    <property type="match status" value="1"/>
</dbReference>
<dbReference type="PANTHER" id="PTHR30532">
    <property type="entry name" value="IRON III DICITRATE-BINDING PERIPLASMIC PROTEIN"/>
    <property type="match status" value="1"/>
</dbReference>